<accession>A0A7W9HM29</accession>
<evidence type="ECO:0000313" key="2">
    <source>
        <dbReference type="EMBL" id="MBB5804650.1"/>
    </source>
</evidence>
<dbReference type="InterPro" id="IPR001387">
    <property type="entry name" value="Cro/C1-type_HTH"/>
</dbReference>
<proteinExistence type="predicted"/>
<dbReference type="AlphaFoldDB" id="A0A7W9HM29"/>
<dbReference type="CDD" id="cd00093">
    <property type="entry name" value="HTH_XRE"/>
    <property type="match status" value="1"/>
</dbReference>
<dbReference type="GO" id="GO:0003677">
    <property type="term" value="F:DNA binding"/>
    <property type="evidence" value="ECO:0007669"/>
    <property type="project" value="InterPro"/>
</dbReference>
<dbReference type="InterPro" id="IPR011990">
    <property type="entry name" value="TPR-like_helical_dom_sf"/>
</dbReference>
<dbReference type="InterPro" id="IPR010982">
    <property type="entry name" value="Lambda_DNA-bd_dom_sf"/>
</dbReference>
<keyword evidence="3" id="KW-1185">Reference proteome</keyword>
<dbReference type="RefSeq" id="WP_184922635.1">
    <property type="nucleotide sequence ID" value="NZ_JACHMO010000001.1"/>
</dbReference>
<dbReference type="PROSITE" id="PS50943">
    <property type="entry name" value="HTH_CROC1"/>
    <property type="match status" value="1"/>
</dbReference>
<feature type="domain" description="HTH cro/C1-type" evidence="1">
    <location>
        <begin position="7"/>
        <end position="62"/>
    </location>
</feature>
<reference evidence="2 3" key="1">
    <citation type="submission" date="2020-08" db="EMBL/GenBank/DDBJ databases">
        <title>Sequencing the genomes of 1000 actinobacteria strains.</title>
        <authorList>
            <person name="Klenk H.-P."/>
        </authorList>
    </citation>
    <scope>NUCLEOTIDE SEQUENCE [LARGE SCALE GENOMIC DNA]</scope>
    <source>
        <strain evidence="2 3">DSM 45486</strain>
    </source>
</reference>
<dbReference type="EMBL" id="JACHMO010000001">
    <property type="protein sequence ID" value="MBB5804650.1"/>
    <property type="molecule type" value="Genomic_DNA"/>
</dbReference>
<evidence type="ECO:0000313" key="3">
    <source>
        <dbReference type="Proteomes" id="UP000552097"/>
    </source>
</evidence>
<organism evidence="2 3">
    <name type="scientific">Saccharothrix ecbatanensis</name>
    <dbReference type="NCBI Taxonomy" id="1105145"/>
    <lineage>
        <taxon>Bacteria</taxon>
        <taxon>Bacillati</taxon>
        <taxon>Actinomycetota</taxon>
        <taxon>Actinomycetes</taxon>
        <taxon>Pseudonocardiales</taxon>
        <taxon>Pseudonocardiaceae</taxon>
        <taxon>Saccharothrix</taxon>
    </lineage>
</organism>
<name>A0A7W9HM29_9PSEU</name>
<dbReference type="Gene3D" id="1.10.260.40">
    <property type="entry name" value="lambda repressor-like DNA-binding domains"/>
    <property type="match status" value="1"/>
</dbReference>
<protein>
    <submittedName>
        <fullName evidence="2">Transcriptional regulator with XRE-family HTH domain</fullName>
    </submittedName>
</protein>
<dbReference type="Pfam" id="PF13560">
    <property type="entry name" value="HTH_31"/>
    <property type="match status" value="1"/>
</dbReference>
<dbReference type="SUPFAM" id="SSF48452">
    <property type="entry name" value="TPR-like"/>
    <property type="match status" value="1"/>
</dbReference>
<gene>
    <name evidence="2" type="ORF">F4560_004418</name>
</gene>
<evidence type="ECO:0000259" key="1">
    <source>
        <dbReference type="PROSITE" id="PS50943"/>
    </source>
</evidence>
<dbReference type="SUPFAM" id="SSF47413">
    <property type="entry name" value="lambda repressor-like DNA-binding domains"/>
    <property type="match status" value="1"/>
</dbReference>
<dbReference type="SMART" id="SM00530">
    <property type="entry name" value="HTH_XRE"/>
    <property type="match status" value="1"/>
</dbReference>
<dbReference type="Proteomes" id="UP000552097">
    <property type="component" value="Unassembled WGS sequence"/>
</dbReference>
<comment type="caution">
    <text evidence="2">The sequence shown here is derived from an EMBL/GenBank/DDBJ whole genome shotgun (WGS) entry which is preliminary data.</text>
</comment>
<sequence>MELPERLRTARVAAGLSLSAMSTRTNYSKAHLGQLETGVRAVRPEHVKAYEDALGVSLAFERTSVGSPDVELLSQATDVITAVGLRHGGQASVPMAQAQWTWASSLLKQTMPDSTRLAMSWQAGRLADRLAWSLSESGRGKQATGAFRTALDLSAHDHELHAVVTIDLAKFMVESNGAQNALELLRSLNPKRDVHQFTAHGVMAHAHAALGDWEGTVRHVGLADDAWSRVDLVNLPEVNRPYASGHEAHAHREAGRAFHALAVNGVVKAIPLARQRLELAVMMFGPDRANAVAACQRRLDDLL</sequence>